<dbReference type="CDD" id="cd07989">
    <property type="entry name" value="LPLAT_AGPAT-like"/>
    <property type="match status" value="1"/>
</dbReference>
<dbReference type="SUPFAM" id="SSF69593">
    <property type="entry name" value="Glycerol-3-phosphate (1)-acyltransferase"/>
    <property type="match status" value="1"/>
</dbReference>
<organism evidence="4 5">
    <name type="scientific">Thermanaerovibrio velox DSM 12556</name>
    <dbReference type="NCBI Taxonomy" id="926567"/>
    <lineage>
        <taxon>Bacteria</taxon>
        <taxon>Thermotogati</taxon>
        <taxon>Synergistota</taxon>
        <taxon>Synergistia</taxon>
        <taxon>Synergistales</taxon>
        <taxon>Synergistaceae</taxon>
        <taxon>Thermanaerovibrio</taxon>
    </lineage>
</organism>
<dbReference type="STRING" id="926567.TheveDRAFT_1374"/>
<proteinExistence type="predicted"/>
<dbReference type="Pfam" id="PF01553">
    <property type="entry name" value="Acyltransferase"/>
    <property type="match status" value="1"/>
</dbReference>
<dbReference type="HOGENOM" id="CLU_027938_6_0_0"/>
<evidence type="ECO:0000256" key="1">
    <source>
        <dbReference type="ARBA" id="ARBA00022679"/>
    </source>
</evidence>
<protein>
    <submittedName>
        <fullName evidence="4">1-acyl-sn-glycerol-3-phosphate acyltransferase</fullName>
    </submittedName>
</protein>
<gene>
    <name evidence="4" type="ORF">TheveDRAFT_1374</name>
</gene>
<dbReference type="SMART" id="SM00563">
    <property type="entry name" value="PlsC"/>
    <property type="match status" value="1"/>
</dbReference>
<keyword evidence="1 4" id="KW-0808">Transferase</keyword>
<dbReference type="EMBL" id="CM001377">
    <property type="protein sequence ID" value="EHM10493.1"/>
    <property type="molecule type" value="Genomic_DNA"/>
</dbReference>
<evidence type="ECO:0000313" key="5">
    <source>
        <dbReference type="Proteomes" id="UP000005730"/>
    </source>
</evidence>
<evidence type="ECO:0000256" key="2">
    <source>
        <dbReference type="ARBA" id="ARBA00023315"/>
    </source>
</evidence>
<dbReference type="AlphaFoldDB" id="H0UNZ0"/>
<dbReference type="RefSeq" id="WP_006583987.1">
    <property type="nucleotide sequence ID" value="NZ_CM001377.1"/>
</dbReference>
<keyword evidence="2 4" id="KW-0012">Acyltransferase</keyword>
<name>H0UNZ0_9BACT</name>
<dbReference type="InterPro" id="IPR002123">
    <property type="entry name" value="Plipid/glycerol_acylTrfase"/>
</dbReference>
<evidence type="ECO:0000259" key="3">
    <source>
        <dbReference type="SMART" id="SM00563"/>
    </source>
</evidence>
<accession>H0UNZ0</accession>
<dbReference type="Proteomes" id="UP000005730">
    <property type="component" value="Chromosome"/>
</dbReference>
<dbReference type="OrthoDB" id="9803035at2"/>
<feature type="domain" description="Phospholipid/glycerol acyltransferase" evidence="3">
    <location>
        <begin position="36"/>
        <end position="150"/>
    </location>
</feature>
<dbReference type="PANTHER" id="PTHR10434">
    <property type="entry name" value="1-ACYL-SN-GLYCEROL-3-PHOSPHATE ACYLTRANSFERASE"/>
    <property type="match status" value="1"/>
</dbReference>
<dbReference type="PANTHER" id="PTHR10434:SF11">
    <property type="entry name" value="1-ACYL-SN-GLYCEROL-3-PHOSPHATE ACYLTRANSFERASE"/>
    <property type="match status" value="1"/>
</dbReference>
<keyword evidence="5" id="KW-1185">Reference proteome</keyword>
<dbReference type="eggNOG" id="COG0204">
    <property type="taxonomic scope" value="Bacteria"/>
</dbReference>
<dbReference type="GO" id="GO:0003841">
    <property type="term" value="F:1-acylglycerol-3-phosphate O-acyltransferase activity"/>
    <property type="evidence" value="ECO:0007669"/>
    <property type="project" value="TreeGrafter"/>
</dbReference>
<reference evidence="4 5" key="1">
    <citation type="submission" date="2011-10" db="EMBL/GenBank/DDBJ databases">
        <title>The Noncontiguous Finished genome of Thermanaerovibrio velox DSM 12556.</title>
        <authorList>
            <consortium name="US DOE Joint Genome Institute (JGI-PGF)"/>
            <person name="Lucas S."/>
            <person name="Copeland A."/>
            <person name="Lapidus A."/>
            <person name="Glavina del Rio T."/>
            <person name="Dalin E."/>
            <person name="Tice H."/>
            <person name="Bruce D."/>
            <person name="Goodwin L."/>
            <person name="Pitluck S."/>
            <person name="Peters L."/>
            <person name="Mikhailova N."/>
            <person name="Teshima H."/>
            <person name="Kyrpides N."/>
            <person name="Mavromatis K."/>
            <person name="Ivanova N."/>
            <person name="Markowitz V."/>
            <person name="Cheng J.-F."/>
            <person name="Hugenholtz P."/>
            <person name="Woyke T."/>
            <person name="Wu D."/>
            <person name="Spring S."/>
            <person name="Brambilla E.-M."/>
            <person name="Klenk H.-P."/>
            <person name="Eisen J.A."/>
        </authorList>
    </citation>
    <scope>NUCLEOTIDE SEQUENCE [LARGE SCALE GENOMIC DNA]</scope>
    <source>
        <strain evidence="4 5">DSM 12556</strain>
    </source>
</reference>
<evidence type="ECO:0000313" key="4">
    <source>
        <dbReference type="EMBL" id="EHM10493.1"/>
    </source>
</evidence>
<dbReference type="GO" id="GO:0006654">
    <property type="term" value="P:phosphatidic acid biosynthetic process"/>
    <property type="evidence" value="ECO:0007669"/>
    <property type="project" value="TreeGrafter"/>
</dbReference>
<sequence>MKNLFYALTRCALWIYFKLYHRLTVEGIENIPSVNVIVAPNHCSYLDPPAVGTAFPRRLTSIAWEGLFKSRFFSMIITALGAVKVSHQDAKKAAAVLKLSIELLRSGHDLMIFPEGQRSPTGELMPLEGGVALMALKANRPIVPVVIKGSFEALPTHLRFPRPKKITIRFLPPIWPPSDDSKDPKTIREEILRKLEEALRAGA</sequence>